<name>A0ACC1J9G6_9FUNG</name>
<sequence>ADAESALVLALFGWRPDPEFSKPAVKCELCFRSVGLWLFRNDGGASAEAIGDDSGSNEGTAGTSERSVDGGSVGQPDLLKKLRPFNISAISSAAEAFGIPFSTSMLAEATRKLASILEAENSAGEPISADTATDTAGDNHGESAVLFAEEAHDGYNDDMRWGDDHELAAGDGHMDDAIPEPIDTSGIASLLGGSSLASALEDPAKAHAILEYVKGLLKARNQASVTAAAPDASAQLETGDEPESAVDP</sequence>
<gene>
    <name evidence="1" type="ORF">FBU59_003149</name>
</gene>
<proteinExistence type="predicted"/>
<evidence type="ECO:0000313" key="1">
    <source>
        <dbReference type="EMBL" id="KAJ1942608.1"/>
    </source>
</evidence>
<protein>
    <submittedName>
        <fullName evidence="1">Uncharacterized protein</fullName>
    </submittedName>
</protein>
<dbReference type="Proteomes" id="UP001150603">
    <property type="component" value="Unassembled WGS sequence"/>
</dbReference>
<organism evidence="1 2">
    <name type="scientific">Linderina macrospora</name>
    <dbReference type="NCBI Taxonomy" id="4868"/>
    <lineage>
        <taxon>Eukaryota</taxon>
        <taxon>Fungi</taxon>
        <taxon>Fungi incertae sedis</taxon>
        <taxon>Zoopagomycota</taxon>
        <taxon>Kickxellomycotina</taxon>
        <taxon>Kickxellomycetes</taxon>
        <taxon>Kickxellales</taxon>
        <taxon>Kickxellaceae</taxon>
        <taxon>Linderina</taxon>
    </lineage>
</organism>
<keyword evidence="2" id="KW-1185">Reference proteome</keyword>
<comment type="caution">
    <text evidence="1">The sequence shown here is derived from an EMBL/GenBank/DDBJ whole genome shotgun (WGS) entry which is preliminary data.</text>
</comment>
<dbReference type="EMBL" id="JANBPW010001922">
    <property type="protein sequence ID" value="KAJ1942608.1"/>
    <property type="molecule type" value="Genomic_DNA"/>
</dbReference>
<feature type="non-terminal residue" evidence="1">
    <location>
        <position position="1"/>
    </location>
</feature>
<accession>A0ACC1J9G6</accession>
<reference evidence="1" key="1">
    <citation type="submission" date="2022-07" db="EMBL/GenBank/DDBJ databases">
        <title>Phylogenomic reconstructions and comparative analyses of Kickxellomycotina fungi.</title>
        <authorList>
            <person name="Reynolds N.K."/>
            <person name="Stajich J.E."/>
            <person name="Barry K."/>
            <person name="Grigoriev I.V."/>
            <person name="Crous P."/>
            <person name="Smith M.E."/>
        </authorList>
    </citation>
    <scope>NUCLEOTIDE SEQUENCE</scope>
    <source>
        <strain evidence="1">NRRL 5244</strain>
    </source>
</reference>
<evidence type="ECO:0000313" key="2">
    <source>
        <dbReference type="Proteomes" id="UP001150603"/>
    </source>
</evidence>